<evidence type="ECO:0000313" key="13">
    <source>
        <dbReference type="EMBL" id="KAF9422353.1"/>
    </source>
</evidence>
<feature type="region of interest" description="Disordered" evidence="11">
    <location>
        <begin position="1"/>
        <end position="25"/>
    </location>
</feature>
<dbReference type="GO" id="GO:0045271">
    <property type="term" value="C:respiratory chain complex I"/>
    <property type="evidence" value="ECO:0007669"/>
    <property type="project" value="InterPro"/>
</dbReference>
<evidence type="ECO:0000256" key="4">
    <source>
        <dbReference type="ARBA" id="ARBA00022692"/>
    </source>
</evidence>
<protein>
    <recommendedName>
        <fullName evidence="3">NADH dehydrogenase [ubiquinone] 1 alpha subcomplex subunit 11</fullName>
    </recommendedName>
    <alternativeName>
        <fullName evidence="9">Complex I-B14.7</fullName>
    </alternativeName>
    <alternativeName>
        <fullName evidence="10">NADH-ubiquinone oxidoreductase subunit B14.7</fullName>
    </alternativeName>
</protein>
<evidence type="ECO:0000256" key="7">
    <source>
        <dbReference type="ARBA" id="ARBA00023128"/>
    </source>
</evidence>
<dbReference type="AlphaFoldDB" id="A0A835GRG5"/>
<evidence type="ECO:0000256" key="8">
    <source>
        <dbReference type="ARBA" id="ARBA00023136"/>
    </source>
</evidence>
<evidence type="ECO:0000313" key="14">
    <source>
        <dbReference type="Proteomes" id="UP000648187"/>
    </source>
</evidence>
<keyword evidence="4 12" id="KW-0812">Transmembrane</keyword>
<keyword evidence="14" id="KW-1185">Reference proteome</keyword>
<comment type="similarity">
    <text evidence="2">Belongs to the complex I NDUFA11 subunit family.</text>
</comment>
<evidence type="ECO:0000256" key="9">
    <source>
        <dbReference type="ARBA" id="ARBA00030608"/>
    </source>
</evidence>
<keyword evidence="5" id="KW-0999">Mitochondrion inner membrane</keyword>
<dbReference type="GO" id="GO:0005743">
    <property type="term" value="C:mitochondrial inner membrane"/>
    <property type="evidence" value="ECO:0007669"/>
    <property type="project" value="UniProtKB-SubCell"/>
</dbReference>
<dbReference type="EMBL" id="JACKWZ010000017">
    <property type="protein sequence ID" value="KAF9422353.1"/>
    <property type="molecule type" value="Genomic_DNA"/>
</dbReference>
<proteinExistence type="inferred from homology"/>
<evidence type="ECO:0000256" key="2">
    <source>
        <dbReference type="ARBA" id="ARBA00008699"/>
    </source>
</evidence>
<keyword evidence="7" id="KW-0496">Mitochondrion</keyword>
<dbReference type="InterPro" id="IPR039205">
    <property type="entry name" value="NDUFA11"/>
</dbReference>
<feature type="transmembrane region" description="Helical" evidence="12">
    <location>
        <begin position="41"/>
        <end position="61"/>
    </location>
</feature>
<gene>
    <name evidence="13" type="ORF">HW555_001943</name>
</gene>
<evidence type="ECO:0000256" key="1">
    <source>
        <dbReference type="ARBA" id="ARBA00004292"/>
    </source>
</evidence>
<evidence type="ECO:0000256" key="6">
    <source>
        <dbReference type="ARBA" id="ARBA00022989"/>
    </source>
</evidence>
<sequence>MSKKKEEEDDKPKCDSRNYSRYYDTPDGCDVDKKIMVASRYGIVAGLIAGTYDVLMYSHVVGLSPIMMRYARHVVPLGLMGATFAVVANGMLRARDADDPLNYFIGKF</sequence>
<keyword evidence="6 12" id="KW-1133">Transmembrane helix</keyword>
<evidence type="ECO:0000256" key="12">
    <source>
        <dbReference type="SAM" id="Phobius"/>
    </source>
</evidence>
<feature type="transmembrane region" description="Helical" evidence="12">
    <location>
        <begin position="73"/>
        <end position="92"/>
    </location>
</feature>
<dbReference type="PANTHER" id="PTHR21382:SF1">
    <property type="entry name" value="NADH DEHYDROGENASE [UBIQUINONE] 1 ALPHA SUBCOMPLEX SUBUNIT 11"/>
    <property type="match status" value="1"/>
</dbReference>
<dbReference type="Proteomes" id="UP000648187">
    <property type="component" value="Unassembled WGS sequence"/>
</dbReference>
<name>A0A835GRG5_SPOEX</name>
<evidence type="ECO:0000256" key="5">
    <source>
        <dbReference type="ARBA" id="ARBA00022792"/>
    </source>
</evidence>
<comment type="caution">
    <text evidence="13">The sequence shown here is derived from an EMBL/GenBank/DDBJ whole genome shotgun (WGS) entry which is preliminary data.</text>
</comment>
<feature type="compositionally biased region" description="Basic and acidic residues" evidence="11">
    <location>
        <begin position="1"/>
        <end position="18"/>
    </location>
</feature>
<reference evidence="13" key="1">
    <citation type="submission" date="2020-08" db="EMBL/GenBank/DDBJ databases">
        <title>Spodoptera exigua strain:BAW_Kor-Di-RS1 Genome sequencing and assembly.</title>
        <authorList>
            <person name="Kim J."/>
            <person name="Nam H.Y."/>
            <person name="Kwon M."/>
            <person name="Choi J.H."/>
            <person name="Cho S.R."/>
            <person name="Kim G.-H."/>
        </authorList>
    </citation>
    <scope>NUCLEOTIDE SEQUENCE</scope>
    <source>
        <strain evidence="13">BAW_Kor-Di-RS1</strain>
        <tissue evidence="13">Whole-body</tissue>
    </source>
</reference>
<comment type="subcellular location">
    <subcellularLocation>
        <location evidence="1">Mitochondrion inner membrane</location>
        <topology evidence="1">Multi-pass membrane protein</topology>
        <orientation evidence="1">Matrix side</orientation>
    </subcellularLocation>
</comment>
<accession>A0A835GRG5</accession>
<dbReference type="GO" id="GO:0006120">
    <property type="term" value="P:mitochondrial electron transport, NADH to ubiquinone"/>
    <property type="evidence" value="ECO:0007669"/>
    <property type="project" value="InterPro"/>
</dbReference>
<evidence type="ECO:0000256" key="11">
    <source>
        <dbReference type="SAM" id="MobiDB-lite"/>
    </source>
</evidence>
<organism evidence="13 14">
    <name type="scientific">Spodoptera exigua</name>
    <name type="common">Beet armyworm</name>
    <name type="synonym">Noctua fulgens</name>
    <dbReference type="NCBI Taxonomy" id="7107"/>
    <lineage>
        <taxon>Eukaryota</taxon>
        <taxon>Metazoa</taxon>
        <taxon>Ecdysozoa</taxon>
        <taxon>Arthropoda</taxon>
        <taxon>Hexapoda</taxon>
        <taxon>Insecta</taxon>
        <taxon>Pterygota</taxon>
        <taxon>Neoptera</taxon>
        <taxon>Endopterygota</taxon>
        <taxon>Lepidoptera</taxon>
        <taxon>Glossata</taxon>
        <taxon>Ditrysia</taxon>
        <taxon>Noctuoidea</taxon>
        <taxon>Noctuidae</taxon>
        <taxon>Amphipyrinae</taxon>
        <taxon>Spodoptera</taxon>
    </lineage>
</organism>
<keyword evidence="8 12" id="KW-0472">Membrane</keyword>
<evidence type="ECO:0000256" key="10">
    <source>
        <dbReference type="ARBA" id="ARBA00031497"/>
    </source>
</evidence>
<evidence type="ECO:0000256" key="3">
    <source>
        <dbReference type="ARBA" id="ARBA00018191"/>
    </source>
</evidence>
<dbReference type="PANTHER" id="PTHR21382">
    <property type="entry name" value="NADH-UBIQUINONE OXIDOREDUCTASE SUBUNIT"/>
    <property type="match status" value="1"/>
</dbReference>